<dbReference type="RefSeq" id="WP_207003259.1">
    <property type="nucleotide sequence ID" value="NZ_JAEKJR010000002.1"/>
</dbReference>
<gene>
    <name evidence="1" type="ORF">JF535_14265</name>
</gene>
<sequence>MNRKCWESSYHHDSGQLQIPASLDEKLLASARAIKPRRSVNSPSSRLLSKAASGFGAIAIAIVLLHPAQYIGATPGQIGHQNNSRELGLERYRTKPGNQAATQDAWHALRTEVKAGNYMELCAQWRRQQRSVGDNPLPVDLASKARAHCRILP</sequence>
<protein>
    <submittedName>
        <fullName evidence="1">Uncharacterized protein</fullName>
    </submittedName>
</protein>
<dbReference type="Proteomes" id="UP000664293">
    <property type="component" value="Unassembled WGS sequence"/>
</dbReference>
<evidence type="ECO:0000313" key="1">
    <source>
        <dbReference type="EMBL" id="MBN8432013.1"/>
    </source>
</evidence>
<evidence type="ECO:0000313" key="2">
    <source>
        <dbReference type="Proteomes" id="UP000664293"/>
    </source>
</evidence>
<keyword evidence="2" id="KW-1185">Reference proteome</keyword>
<accession>A0ABS3EA02</accession>
<dbReference type="EMBL" id="JAEKJR010000002">
    <property type="protein sequence ID" value="MBN8432013.1"/>
    <property type="molecule type" value="Genomic_DNA"/>
</dbReference>
<comment type="caution">
    <text evidence="1">The sequence shown here is derived from an EMBL/GenBank/DDBJ whole genome shotgun (WGS) entry which is preliminary data.</text>
</comment>
<reference evidence="1 2" key="1">
    <citation type="submission" date="2020-12" db="EMBL/GenBank/DDBJ databases">
        <title>Oil enriched cultivation method for isolating marine PHA-producing bacteria.</title>
        <authorList>
            <person name="Zheng W."/>
            <person name="Yu S."/>
            <person name="Huang Y."/>
        </authorList>
    </citation>
    <scope>NUCLEOTIDE SEQUENCE [LARGE SCALE GENOMIC DNA]</scope>
    <source>
        <strain evidence="1 2">SN0-2</strain>
    </source>
</reference>
<organism evidence="1 2">
    <name type="scientific">Microbulbifer salipaludis</name>
    <dbReference type="NCBI Taxonomy" id="187980"/>
    <lineage>
        <taxon>Bacteria</taxon>
        <taxon>Pseudomonadati</taxon>
        <taxon>Pseudomonadota</taxon>
        <taxon>Gammaproteobacteria</taxon>
        <taxon>Cellvibrionales</taxon>
        <taxon>Microbulbiferaceae</taxon>
        <taxon>Microbulbifer</taxon>
    </lineage>
</organism>
<proteinExistence type="predicted"/>
<name>A0ABS3EA02_9GAMM</name>